<dbReference type="Proteomes" id="UP001158576">
    <property type="component" value="Chromosome 2"/>
</dbReference>
<keyword evidence="1" id="KW-0175">Coiled coil</keyword>
<evidence type="ECO:0000313" key="3">
    <source>
        <dbReference type="Proteomes" id="UP001158576"/>
    </source>
</evidence>
<gene>
    <name evidence="2" type="ORF">OKIOD_LOCUS16311</name>
</gene>
<name>A0ABN7T6I2_OIKDI</name>
<accession>A0ABN7T6I2</accession>
<protein>
    <submittedName>
        <fullName evidence="2">Oidioi.mRNA.OKI2018_I69.chr2.g7546.t1.cds</fullName>
    </submittedName>
</protein>
<feature type="coiled-coil region" evidence="1">
    <location>
        <begin position="82"/>
        <end position="109"/>
    </location>
</feature>
<evidence type="ECO:0000313" key="2">
    <source>
        <dbReference type="EMBL" id="CAG5113436.1"/>
    </source>
</evidence>
<evidence type="ECO:0000256" key="1">
    <source>
        <dbReference type="SAM" id="Coils"/>
    </source>
</evidence>
<reference evidence="2 3" key="1">
    <citation type="submission" date="2021-04" db="EMBL/GenBank/DDBJ databases">
        <authorList>
            <person name="Bliznina A."/>
        </authorList>
    </citation>
    <scope>NUCLEOTIDE SEQUENCE [LARGE SCALE GENOMIC DNA]</scope>
</reference>
<proteinExistence type="predicted"/>
<organism evidence="2 3">
    <name type="scientific">Oikopleura dioica</name>
    <name type="common">Tunicate</name>
    <dbReference type="NCBI Taxonomy" id="34765"/>
    <lineage>
        <taxon>Eukaryota</taxon>
        <taxon>Metazoa</taxon>
        <taxon>Chordata</taxon>
        <taxon>Tunicata</taxon>
        <taxon>Appendicularia</taxon>
        <taxon>Copelata</taxon>
        <taxon>Oikopleuridae</taxon>
        <taxon>Oikopleura</taxon>
    </lineage>
</organism>
<sequence length="278" mass="32651">MSVVSAYIPVVETDSEEETQDSILLREIITFVSRHVKRCSKKTILQVLRNHVAQKEKTTFFHTNETTGFGNATEVSEIRHQREIESSEIDKLRLQLKSMEKDREILRLKYENALVHHEKDIRTLNESIATAQSDNKKFKKWLKQLSKSSIQTNAQATHNIEEPNLPLTVEQSIQTETQSKDSKNQLCQTDEEKSIFKKKDDQIMNLRKQLENGQEDLLENQEILRNLRKIKLELEYGVDKYYNAYKIQRTRGDSLESRLHEIQNNPDYETLFRSMLPD</sequence>
<keyword evidence="3" id="KW-1185">Reference proteome</keyword>
<dbReference type="EMBL" id="OU015567">
    <property type="protein sequence ID" value="CAG5113436.1"/>
    <property type="molecule type" value="Genomic_DNA"/>
</dbReference>